<organism evidence="9 10">
    <name type="scientific">Leishmania lindenbergi</name>
    <dbReference type="NCBI Taxonomy" id="651832"/>
    <lineage>
        <taxon>Eukaryota</taxon>
        <taxon>Discoba</taxon>
        <taxon>Euglenozoa</taxon>
        <taxon>Kinetoplastea</taxon>
        <taxon>Metakinetoplastina</taxon>
        <taxon>Trypanosomatida</taxon>
        <taxon>Trypanosomatidae</taxon>
        <taxon>Leishmaniinae</taxon>
        <taxon>Leishmania</taxon>
    </lineage>
</organism>
<evidence type="ECO:0000256" key="1">
    <source>
        <dbReference type="ARBA" id="ARBA00004123"/>
    </source>
</evidence>
<dbReference type="GO" id="GO:0030527">
    <property type="term" value="F:structural constituent of chromatin"/>
    <property type="evidence" value="ECO:0007669"/>
    <property type="project" value="InterPro"/>
</dbReference>
<dbReference type="PANTHER" id="PTHR10484">
    <property type="entry name" value="HISTONE H4"/>
    <property type="match status" value="1"/>
</dbReference>
<dbReference type="GO" id="GO:0003677">
    <property type="term" value="F:DNA binding"/>
    <property type="evidence" value="ECO:0007669"/>
    <property type="project" value="UniProtKB-KW"/>
</dbReference>
<dbReference type="EMBL" id="JBAMZK010000001">
    <property type="protein sequence ID" value="KAL0515331.1"/>
    <property type="molecule type" value="Genomic_DNA"/>
</dbReference>
<keyword evidence="10" id="KW-1185">Reference proteome</keyword>
<proteinExistence type="inferred from homology"/>
<dbReference type="GO" id="GO:0000786">
    <property type="term" value="C:nucleosome"/>
    <property type="evidence" value="ECO:0007669"/>
    <property type="project" value="UniProtKB-KW"/>
</dbReference>
<comment type="similarity">
    <text evidence="3 8">Belongs to the histone H4 family.</text>
</comment>
<dbReference type="CDD" id="cd22912">
    <property type="entry name" value="HFD_H4"/>
    <property type="match status" value="1"/>
</dbReference>
<comment type="caution">
    <text evidence="9">The sequence shown here is derived from an EMBL/GenBank/DDBJ whole genome shotgun (WGS) entry which is preliminary data.</text>
</comment>
<accession>A0AAW3B0Z9</accession>
<protein>
    <recommendedName>
        <fullName evidence="8">Histone H4</fullName>
    </recommendedName>
</protein>
<dbReference type="GO" id="GO:0046982">
    <property type="term" value="F:protein heterodimerization activity"/>
    <property type="evidence" value="ECO:0007669"/>
    <property type="project" value="InterPro"/>
</dbReference>
<evidence type="ECO:0000256" key="5">
    <source>
        <dbReference type="ARBA" id="ARBA00023125"/>
    </source>
</evidence>
<evidence type="ECO:0000256" key="8">
    <source>
        <dbReference type="RuleBase" id="RU000528"/>
    </source>
</evidence>
<keyword evidence="5 8" id="KW-0238">DNA-binding</keyword>
<dbReference type="GO" id="GO:0005634">
    <property type="term" value="C:nucleus"/>
    <property type="evidence" value="ECO:0007669"/>
    <property type="project" value="UniProtKB-SubCell"/>
</dbReference>
<evidence type="ECO:0000256" key="3">
    <source>
        <dbReference type="ARBA" id="ARBA00006564"/>
    </source>
</evidence>
<evidence type="ECO:0000256" key="2">
    <source>
        <dbReference type="ARBA" id="ARBA00004286"/>
    </source>
</evidence>
<name>A0AAW3B0Z9_9TRYP</name>
<keyword evidence="7 8" id="KW-0544">Nucleosome core</keyword>
<dbReference type="PRINTS" id="PR00623">
    <property type="entry name" value="HISTONEH4"/>
</dbReference>
<comment type="subcellular location">
    <subcellularLocation>
        <location evidence="2">Chromosome</location>
    </subcellularLocation>
    <subcellularLocation>
        <location evidence="1">Nucleus</location>
    </subcellularLocation>
</comment>
<sequence length="186" mass="20466">MLFSPLPLVSLSGVVGRQRFAAIRGDQRVLCDNIRRMARRGDVKRISGDLYEEVRRVLKAYVEDTLRCSAAYTKYARKKAVTAADAVNALRKRGHILYGYACKQACFGAWSPVSLTYALAWATGGHGLCALIETLFCFLSFPTAFLFTFGVDLIFFGLTTTPGLPLRSEKENRVCGADGLAREAAI</sequence>
<evidence type="ECO:0000256" key="6">
    <source>
        <dbReference type="ARBA" id="ARBA00023242"/>
    </source>
</evidence>
<dbReference type="AlphaFoldDB" id="A0AAW3B0Z9"/>
<dbReference type="SMART" id="SM00417">
    <property type="entry name" value="H4"/>
    <property type="match status" value="1"/>
</dbReference>
<keyword evidence="6 8" id="KW-0539">Nucleus</keyword>
<dbReference type="InterPro" id="IPR001951">
    <property type="entry name" value="Histone_H4"/>
</dbReference>
<keyword evidence="4 8" id="KW-0158">Chromosome</keyword>
<comment type="subunit">
    <text evidence="8">The nucleosome is a histone octamer containing two molecules each of H2A, H2B, H3 and H4 assembled in one H3-H4 heterotetramer and two H2A-H2B heterodimers. The octamer wraps approximately 147 bp of DNA.</text>
</comment>
<gene>
    <name evidence="9" type="ORF">Q4I31_000502</name>
</gene>
<evidence type="ECO:0000256" key="7">
    <source>
        <dbReference type="ARBA" id="ARBA00023269"/>
    </source>
</evidence>
<reference evidence="9 10" key="1">
    <citation type="submission" date="2024-02" db="EMBL/GenBank/DDBJ databases">
        <title>FIRST GENOME SEQUENCES OF Leishmania (Viannia) shawi, Leishmania (Viannia) lindenbergi AND Leishmania (Viannia) utingensis.</title>
        <authorList>
            <person name="Resadore F."/>
            <person name="Custodio M.G.F."/>
            <person name="Boite M.C."/>
            <person name="Cupolillo E."/>
            <person name="Ferreira G.E.M."/>
        </authorList>
    </citation>
    <scope>NUCLEOTIDE SEQUENCE [LARGE SCALE GENOMIC DNA]</scope>
    <source>
        <strain evidence="9 10">MHOM/BR/1966/M15733</strain>
    </source>
</reference>
<evidence type="ECO:0000313" key="10">
    <source>
        <dbReference type="Proteomes" id="UP001500131"/>
    </source>
</evidence>
<dbReference type="Gene3D" id="1.10.20.10">
    <property type="entry name" value="Histone, subunit A"/>
    <property type="match status" value="1"/>
</dbReference>
<dbReference type="Proteomes" id="UP001500131">
    <property type="component" value="Unassembled WGS sequence"/>
</dbReference>
<comment type="function">
    <text evidence="8">Core component of nucleosome. Nucleosomes wrap and compact DNA into chromatin, limiting DNA accessibility to the cellular machineries which require DNA as a template. Histones thereby play a central role in transcription regulation, DNA repair, DNA replication and chromosomal stability. DNA accessibility is regulated via a complex set of post-translational modifications of histones, also called histone code, and nucleosome remodeling.</text>
</comment>
<dbReference type="InterPro" id="IPR009072">
    <property type="entry name" value="Histone-fold"/>
</dbReference>
<dbReference type="SUPFAM" id="SSF47113">
    <property type="entry name" value="Histone-fold"/>
    <property type="match status" value="1"/>
</dbReference>
<evidence type="ECO:0000256" key="4">
    <source>
        <dbReference type="ARBA" id="ARBA00022454"/>
    </source>
</evidence>
<evidence type="ECO:0000313" key="9">
    <source>
        <dbReference type="EMBL" id="KAL0515331.1"/>
    </source>
</evidence>